<comment type="similarity">
    <text evidence="1">Belongs to the multicopper oxidase family.</text>
</comment>
<sequence length="228" mass="24940">MQTVLLLVSSALSALAQPGWTAPSHPGTPGSQSGGPPPSSHPSWGPPPGEYGPPQTHNSSFTPDHVLRVTYANVSMGCESRASVLVNGSTPGPELRLEPGKTSWVRVYNDMTQYNTTIHWHGLSQRTAQFSDGTPSASQWPIPPIHFFDYEVHPELNDSGTYFYHSHVGFQAVSATGPLIIEDNGPPPYAYDEERIIQFTDYFNKTDTTIEKGSWLHHSLGLEKPTLC</sequence>
<gene>
    <name evidence="8" type="primary">LMCO1</name>
    <name evidence="8" type="ORF">LTR78_007944</name>
</gene>
<dbReference type="Gene3D" id="2.60.40.420">
    <property type="entry name" value="Cupredoxins - blue copper proteins"/>
    <property type="match status" value="1"/>
</dbReference>
<dbReference type="Proteomes" id="UP001274830">
    <property type="component" value="Unassembled WGS sequence"/>
</dbReference>
<dbReference type="GO" id="GO:0005507">
    <property type="term" value="F:copper ion binding"/>
    <property type="evidence" value="ECO:0007669"/>
    <property type="project" value="InterPro"/>
</dbReference>
<dbReference type="PANTHER" id="PTHR11709">
    <property type="entry name" value="MULTI-COPPER OXIDASE"/>
    <property type="match status" value="1"/>
</dbReference>
<keyword evidence="9" id="KW-1185">Reference proteome</keyword>
<dbReference type="EMBL" id="JAUTXT010000035">
    <property type="protein sequence ID" value="KAK3672191.1"/>
    <property type="molecule type" value="Genomic_DNA"/>
</dbReference>
<dbReference type="GeneID" id="89965664"/>
<dbReference type="SUPFAM" id="SSF49503">
    <property type="entry name" value="Cupredoxins"/>
    <property type="match status" value="1"/>
</dbReference>
<keyword evidence="3 8" id="KW-0560">Oxidoreductase</keyword>
<evidence type="ECO:0000256" key="1">
    <source>
        <dbReference type="ARBA" id="ARBA00010609"/>
    </source>
</evidence>
<organism evidence="8 9">
    <name type="scientific">Recurvomyces mirabilis</name>
    <dbReference type="NCBI Taxonomy" id="574656"/>
    <lineage>
        <taxon>Eukaryota</taxon>
        <taxon>Fungi</taxon>
        <taxon>Dikarya</taxon>
        <taxon>Ascomycota</taxon>
        <taxon>Pezizomycotina</taxon>
        <taxon>Dothideomycetes</taxon>
        <taxon>Dothideomycetidae</taxon>
        <taxon>Mycosphaerellales</taxon>
        <taxon>Teratosphaeriaceae</taxon>
        <taxon>Recurvomyces</taxon>
    </lineage>
</organism>
<protein>
    <submittedName>
        <fullName evidence="8">Laccase-like multicopper oxidase 1</fullName>
        <ecNumber evidence="8">1.10.3.3</ecNumber>
    </submittedName>
</protein>
<keyword evidence="6" id="KW-0732">Signal</keyword>
<feature type="compositionally biased region" description="Pro residues" evidence="5">
    <location>
        <begin position="35"/>
        <end position="51"/>
    </location>
</feature>
<dbReference type="AlphaFoldDB" id="A0AAE0TUC8"/>
<keyword evidence="4" id="KW-0186">Copper</keyword>
<evidence type="ECO:0000256" key="4">
    <source>
        <dbReference type="ARBA" id="ARBA00023008"/>
    </source>
</evidence>
<evidence type="ECO:0000313" key="8">
    <source>
        <dbReference type="EMBL" id="KAK3672191.1"/>
    </source>
</evidence>
<evidence type="ECO:0000259" key="7">
    <source>
        <dbReference type="Pfam" id="PF07732"/>
    </source>
</evidence>
<evidence type="ECO:0000256" key="5">
    <source>
        <dbReference type="SAM" id="MobiDB-lite"/>
    </source>
</evidence>
<dbReference type="InterPro" id="IPR008972">
    <property type="entry name" value="Cupredoxin"/>
</dbReference>
<evidence type="ECO:0000313" key="9">
    <source>
        <dbReference type="Proteomes" id="UP001274830"/>
    </source>
</evidence>
<feature type="signal peptide" evidence="6">
    <location>
        <begin position="1"/>
        <end position="16"/>
    </location>
</feature>
<feature type="region of interest" description="Disordered" evidence="5">
    <location>
        <begin position="19"/>
        <end position="62"/>
    </location>
</feature>
<dbReference type="EC" id="1.10.3.3" evidence="8"/>
<dbReference type="PANTHER" id="PTHR11709:SF394">
    <property type="entry name" value="FI03373P-RELATED"/>
    <property type="match status" value="1"/>
</dbReference>
<feature type="chain" id="PRO_5042096027" evidence="6">
    <location>
        <begin position="17"/>
        <end position="228"/>
    </location>
</feature>
<dbReference type="InterPro" id="IPR011707">
    <property type="entry name" value="Cu-oxidase-like_N"/>
</dbReference>
<dbReference type="GO" id="GO:0008447">
    <property type="term" value="F:L-ascorbate oxidase activity"/>
    <property type="evidence" value="ECO:0007669"/>
    <property type="project" value="UniProtKB-EC"/>
</dbReference>
<comment type="caution">
    <text evidence="8">The sequence shown here is derived from an EMBL/GenBank/DDBJ whole genome shotgun (WGS) entry which is preliminary data.</text>
</comment>
<evidence type="ECO:0000256" key="3">
    <source>
        <dbReference type="ARBA" id="ARBA00023002"/>
    </source>
</evidence>
<name>A0AAE0TUC8_9PEZI</name>
<feature type="domain" description="Plastocyanin-like" evidence="7">
    <location>
        <begin position="69"/>
        <end position="184"/>
    </location>
</feature>
<evidence type="ECO:0000256" key="2">
    <source>
        <dbReference type="ARBA" id="ARBA00022723"/>
    </source>
</evidence>
<proteinExistence type="inferred from homology"/>
<accession>A0AAE0TUC8</accession>
<dbReference type="Pfam" id="PF07732">
    <property type="entry name" value="Cu-oxidase_3"/>
    <property type="match status" value="1"/>
</dbReference>
<reference evidence="8" key="1">
    <citation type="submission" date="2023-07" db="EMBL/GenBank/DDBJ databases">
        <title>Black Yeasts Isolated from many extreme environments.</title>
        <authorList>
            <person name="Coleine C."/>
            <person name="Stajich J.E."/>
            <person name="Selbmann L."/>
        </authorList>
    </citation>
    <scope>NUCLEOTIDE SEQUENCE</scope>
    <source>
        <strain evidence="8">CCFEE 5485</strain>
    </source>
</reference>
<keyword evidence="2" id="KW-0479">Metal-binding</keyword>
<dbReference type="RefSeq" id="XP_064691375.1">
    <property type="nucleotide sequence ID" value="XM_064841115.1"/>
</dbReference>
<evidence type="ECO:0000256" key="6">
    <source>
        <dbReference type="SAM" id="SignalP"/>
    </source>
</evidence>
<dbReference type="InterPro" id="IPR045087">
    <property type="entry name" value="Cu-oxidase_fam"/>
</dbReference>